<evidence type="ECO:0000313" key="1">
    <source>
        <dbReference type="EMBL" id="QCO05961.1"/>
    </source>
</evidence>
<dbReference type="EMBL" id="CP032332">
    <property type="protein sequence ID" value="QCO05961.1"/>
    <property type="molecule type" value="Genomic_DNA"/>
</dbReference>
<reference evidence="1 2" key="1">
    <citation type="submission" date="2018-09" db="EMBL/GenBank/DDBJ databases">
        <title>Whole genome based analysis of evolution and adaptive divergence in Indian and Brazilian strains of Azospirillum brasilense.</title>
        <authorList>
            <person name="Singh C."/>
            <person name="Tripathi A.K."/>
        </authorList>
    </citation>
    <scope>NUCLEOTIDE SEQUENCE [LARGE SCALE GENOMIC DNA]</scope>
    <source>
        <strain evidence="1 2">MTCC4036</strain>
        <plasmid evidence="1 2">p2</plasmid>
    </source>
</reference>
<keyword evidence="1" id="KW-0614">Plasmid</keyword>
<protein>
    <submittedName>
        <fullName evidence="1">Peptidase</fullName>
    </submittedName>
</protein>
<name>A0A4D8Q9D7_AZOBR</name>
<dbReference type="NCBIfam" id="NF045541">
    <property type="entry name" value="scaf_prot_MCP2"/>
    <property type="match status" value="1"/>
</dbReference>
<organism evidence="1 2">
    <name type="scientific">Azospirillum brasilense</name>
    <dbReference type="NCBI Taxonomy" id="192"/>
    <lineage>
        <taxon>Bacteria</taxon>
        <taxon>Pseudomonadati</taxon>
        <taxon>Pseudomonadota</taxon>
        <taxon>Alphaproteobacteria</taxon>
        <taxon>Rhodospirillales</taxon>
        <taxon>Azospirillaceae</taxon>
        <taxon>Azospirillum</taxon>
    </lineage>
</organism>
<sequence>MQTRAAAVRTVDEAARTIELVWSTGAAVPRVNYRTGERFLEVLSLDPEHCDLTRLNGGAPLLNNHGQYDLGQVIGVVERAAVDGTQGTALVRFSERPDVEPFWNDVRTGIIRNVSVGYAVRKFEVTQEEGKLPTYRAIDWQPMELSMVPIGADPGAGTRSADLSSTPCQIINRASPANTENANMPDAVQPEPGNGLPVDNTRAPDAAALTAAVTAERARIAHVNDVAQRHALSVDFVRQHTDAGSTVEQVNAAALVALAARSEQTPISAVRVGRDHTDPAEIRSRMADAIAARATFQAPPDHAREFMHFRVADMIVHLANARGANLDGRNHINAVEHLFTRSGMHTTSDFPLLLQDAGNKILLPRYQAAAPSYRAFSAQRSFTDFKDHKFLRLGDFPALKEIKEAGETKYGSVSENRESVTAKEYGSGLSIGRRALINDDLSAFSDFTGMIGVRVAQDENALVYALISGDGPTMSDGKTLFHADHGNKAASGTTVDVANVGKAVEAMRNQKTLDGTNMSIGPRYLVVGTAKELVARQLLTAIQATQTDKANPYAGAFELVVDANNSGNRWQMFADPAVLPTVVYGYVNGATGPQIRSEIDFDTRALKVAVGLDFACGVIDYRGAYLNPGNA</sequence>
<dbReference type="AlphaFoldDB" id="A0A4D8Q9D7"/>
<evidence type="ECO:0000313" key="2">
    <source>
        <dbReference type="Proteomes" id="UP000298596"/>
    </source>
</evidence>
<geneLocation type="plasmid" evidence="1">
    <name>p2</name>
</geneLocation>
<dbReference type="Proteomes" id="UP000298596">
    <property type="component" value="Plasmid p2"/>
</dbReference>
<dbReference type="Pfam" id="PF25209">
    <property type="entry name" value="Phage_capsid_4"/>
    <property type="match status" value="1"/>
</dbReference>
<accession>A0A4D8Q9D7</accession>
<proteinExistence type="predicted"/>
<gene>
    <name evidence="1" type="ORF">D3867_26260</name>
</gene>